<keyword evidence="3" id="KW-1185">Reference proteome</keyword>
<comment type="caution">
    <text evidence="2">The sequence shown here is derived from an EMBL/GenBank/DDBJ whole genome shotgun (WGS) entry which is preliminary data.</text>
</comment>
<evidence type="ECO:0000256" key="1">
    <source>
        <dbReference type="SAM" id="MobiDB-lite"/>
    </source>
</evidence>
<sequence>MDVSHISNPSQETTPELSSNQETTPELSSNQETTPEPLTDQETTPEPSLSQEPVNLVATITSNKHFKRKKNFQFIFESFYAIQKSNKASQMKPDHHHKHAVEHYENEQMLVPTINKERKALQPITNNIIIQIPDTEKRLDIDLKISLRKD</sequence>
<dbReference type="EMBL" id="WTPW01000857">
    <property type="protein sequence ID" value="KAF0474155.1"/>
    <property type="molecule type" value="Genomic_DNA"/>
</dbReference>
<organism evidence="2 3">
    <name type="scientific">Gigaspora margarita</name>
    <dbReference type="NCBI Taxonomy" id="4874"/>
    <lineage>
        <taxon>Eukaryota</taxon>
        <taxon>Fungi</taxon>
        <taxon>Fungi incertae sedis</taxon>
        <taxon>Mucoromycota</taxon>
        <taxon>Glomeromycotina</taxon>
        <taxon>Glomeromycetes</taxon>
        <taxon>Diversisporales</taxon>
        <taxon>Gigasporaceae</taxon>
        <taxon>Gigaspora</taxon>
    </lineage>
</organism>
<feature type="region of interest" description="Disordered" evidence="1">
    <location>
        <begin position="1"/>
        <end position="54"/>
    </location>
</feature>
<name>A0A8H3XJM5_GIGMA</name>
<reference evidence="2 3" key="1">
    <citation type="journal article" date="2019" name="Environ. Microbiol.">
        <title>At the nexus of three kingdoms: the genome of the mycorrhizal fungus Gigaspora margarita provides insights into plant, endobacterial and fungal interactions.</title>
        <authorList>
            <person name="Venice F."/>
            <person name="Ghignone S."/>
            <person name="Salvioli di Fossalunga A."/>
            <person name="Amselem J."/>
            <person name="Novero M."/>
            <person name="Xianan X."/>
            <person name="Sedzielewska Toro K."/>
            <person name="Morin E."/>
            <person name="Lipzen A."/>
            <person name="Grigoriev I.V."/>
            <person name="Henrissat B."/>
            <person name="Martin F.M."/>
            <person name="Bonfante P."/>
        </authorList>
    </citation>
    <scope>NUCLEOTIDE SEQUENCE [LARGE SCALE GENOMIC DNA]</scope>
    <source>
        <strain evidence="2 3">BEG34</strain>
    </source>
</reference>
<proteinExistence type="predicted"/>
<dbReference type="AlphaFoldDB" id="A0A8H3XJM5"/>
<evidence type="ECO:0000313" key="3">
    <source>
        <dbReference type="Proteomes" id="UP000439903"/>
    </source>
</evidence>
<dbReference type="Proteomes" id="UP000439903">
    <property type="component" value="Unassembled WGS sequence"/>
</dbReference>
<gene>
    <name evidence="2" type="ORF">F8M41_024765</name>
</gene>
<evidence type="ECO:0000313" key="2">
    <source>
        <dbReference type="EMBL" id="KAF0474155.1"/>
    </source>
</evidence>
<protein>
    <submittedName>
        <fullName evidence="2">Uncharacterized protein</fullName>
    </submittedName>
</protein>
<accession>A0A8H3XJM5</accession>